<sequence length="56" mass="6597">MEGKAMKIVNSHCGSLMERYSKCVERHPRTWNTARSHHSQDLARCSETHFEYFLIS</sequence>
<dbReference type="InterPro" id="IPR031731">
    <property type="entry name" value="CX9C"/>
</dbReference>
<proteinExistence type="evidence at transcript level"/>
<name>A0A2L2YR83_PARTP</name>
<dbReference type="Gene3D" id="1.10.287.2900">
    <property type="match status" value="1"/>
</dbReference>
<dbReference type="EMBL" id="IAAA01040300">
    <property type="protein sequence ID" value="LAA10594.1"/>
    <property type="molecule type" value="mRNA"/>
</dbReference>
<dbReference type="EMBL" id="IAAA01040299">
    <property type="protein sequence ID" value="LAA10593.1"/>
    <property type="molecule type" value="mRNA"/>
</dbReference>
<dbReference type="EMBL" id="IAAA01040301">
    <property type="protein sequence ID" value="LAA10596.1"/>
    <property type="molecule type" value="mRNA"/>
</dbReference>
<accession>A0A2L2YR83</accession>
<dbReference type="AlphaFoldDB" id="A0A2L2YR83"/>
<evidence type="ECO:0000259" key="1">
    <source>
        <dbReference type="Pfam" id="PF16860"/>
    </source>
</evidence>
<dbReference type="EMBL" id="IAAA01040302">
    <property type="protein sequence ID" value="LAA10597.1"/>
    <property type="molecule type" value="mRNA"/>
</dbReference>
<reference evidence="2" key="1">
    <citation type="journal article" date="2016" name="Mol. Ecol. Resour.">
        <title>Evaluation of the impact of RNA preservation methods of spiders for de novo transcriptome assembly.</title>
        <authorList>
            <person name="Kono N."/>
            <person name="Nakamura H."/>
            <person name="Ito Y."/>
            <person name="Tomita M."/>
            <person name="Arakawa K."/>
        </authorList>
    </citation>
    <scope>NUCLEOTIDE SEQUENCE</scope>
    <source>
        <tissue evidence="2">Whole body</tissue>
    </source>
</reference>
<dbReference type="OrthoDB" id="2581252at2759"/>
<feature type="domain" description="IMS import disulfide relay-system CHCH-CHCH-like Cx9C" evidence="1">
    <location>
        <begin position="6"/>
        <end position="49"/>
    </location>
</feature>
<organism evidence="2">
    <name type="scientific">Parasteatoda tepidariorum</name>
    <name type="common">Common house spider</name>
    <name type="synonym">Achaearanea tepidariorum</name>
    <dbReference type="NCBI Taxonomy" id="114398"/>
    <lineage>
        <taxon>Eukaryota</taxon>
        <taxon>Metazoa</taxon>
        <taxon>Ecdysozoa</taxon>
        <taxon>Arthropoda</taxon>
        <taxon>Chelicerata</taxon>
        <taxon>Arachnida</taxon>
        <taxon>Araneae</taxon>
        <taxon>Araneomorphae</taxon>
        <taxon>Entelegynae</taxon>
        <taxon>Araneoidea</taxon>
        <taxon>Theridiidae</taxon>
        <taxon>Parasteatoda</taxon>
    </lineage>
</organism>
<protein>
    <submittedName>
        <fullName evidence="2">Coiled-coil-helix-coiled-coil-helix domain-containing protein 5</fullName>
    </submittedName>
</protein>
<dbReference type="Pfam" id="PF16860">
    <property type="entry name" value="CX9C"/>
    <property type="match status" value="1"/>
</dbReference>
<evidence type="ECO:0000313" key="2">
    <source>
        <dbReference type="EMBL" id="LAA10596.1"/>
    </source>
</evidence>